<dbReference type="SMART" id="SM00471">
    <property type="entry name" value="HDc"/>
    <property type="match status" value="1"/>
</dbReference>
<dbReference type="InterPro" id="IPR005249">
    <property type="entry name" value="YqeK"/>
</dbReference>
<dbReference type="GO" id="GO:0000166">
    <property type="term" value="F:nucleotide binding"/>
    <property type="evidence" value="ECO:0007669"/>
    <property type="project" value="UniProtKB-KW"/>
</dbReference>
<evidence type="ECO:0000313" key="8">
    <source>
        <dbReference type="EMBL" id="SUQ12613.1"/>
    </source>
</evidence>
<organism evidence="8 9">
    <name type="scientific">Faecalicatena contorta</name>
    <dbReference type="NCBI Taxonomy" id="39482"/>
    <lineage>
        <taxon>Bacteria</taxon>
        <taxon>Bacillati</taxon>
        <taxon>Bacillota</taxon>
        <taxon>Clostridia</taxon>
        <taxon>Lachnospirales</taxon>
        <taxon>Lachnospiraceae</taxon>
        <taxon>Faecalicatena</taxon>
    </lineage>
</organism>
<keyword evidence="9" id="KW-1185">Reference proteome</keyword>
<keyword evidence="2" id="KW-0479">Metal-binding</keyword>
<dbReference type="RefSeq" id="WP_181392714.1">
    <property type="nucleotide sequence ID" value="NZ_QGDS01000001.1"/>
</dbReference>
<dbReference type="CDD" id="cd00077">
    <property type="entry name" value="HDc"/>
    <property type="match status" value="1"/>
</dbReference>
<keyword evidence="3" id="KW-0547">Nucleotide-binding</keyword>
<feature type="domain" description="HD" evidence="7">
    <location>
        <begin position="19"/>
        <end position="134"/>
    </location>
</feature>
<dbReference type="Gene3D" id="1.10.3210.10">
    <property type="entry name" value="Hypothetical protein af1432"/>
    <property type="match status" value="1"/>
</dbReference>
<evidence type="ECO:0000256" key="1">
    <source>
        <dbReference type="ARBA" id="ARBA00012506"/>
    </source>
</evidence>
<dbReference type="GO" id="GO:0046872">
    <property type="term" value="F:metal ion binding"/>
    <property type="evidence" value="ECO:0007669"/>
    <property type="project" value="UniProtKB-KW"/>
</dbReference>
<dbReference type="EC" id="3.6.1.41" evidence="1"/>
<dbReference type="NCBIfam" id="TIGR00488">
    <property type="entry name" value="bis(5'-nucleosyl)-tetraphosphatase (symmetrical) YqeK"/>
    <property type="match status" value="1"/>
</dbReference>
<name>A0A316A3T6_9FIRM</name>
<evidence type="ECO:0000256" key="5">
    <source>
        <dbReference type="ARBA" id="ARBA00023004"/>
    </source>
</evidence>
<dbReference type="InterPro" id="IPR006674">
    <property type="entry name" value="HD_domain"/>
</dbReference>
<evidence type="ECO:0000256" key="6">
    <source>
        <dbReference type="ARBA" id="ARBA00049417"/>
    </source>
</evidence>
<reference evidence="9" key="1">
    <citation type="submission" date="2017-07" db="EMBL/GenBank/DDBJ databases">
        <authorList>
            <person name="Varghese N."/>
            <person name="Submissions S."/>
        </authorList>
    </citation>
    <scope>NUCLEOTIDE SEQUENCE [LARGE SCALE GENOMIC DNA]</scope>
    <source>
        <strain evidence="9">NLAE-zl-C134</strain>
    </source>
</reference>
<protein>
    <recommendedName>
        <fullName evidence="1">bis(5'-nucleosyl)-tetraphosphatase (symmetrical)</fullName>
        <ecNumber evidence="1">3.6.1.41</ecNumber>
    </recommendedName>
</protein>
<dbReference type="PANTHER" id="PTHR35795">
    <property type="entry name" value="SLR1885 PROTEIN"/>
    <property type="match status" value="1"/>
</dbReference>
<accession>A0A316A3T6</accession>
<dbReference type="InterPro" id="IPR003607">
    <property type="entry name" value="HD/PDEase_dom"/>
</dbReference>
<evidence type="ECO:0000256" key="3">
    <source>
        <dbReference type="ARBA" id="ARBA00022741"/>
    </source>
</evidence>
<comment type="catalytic activity">
    <reaction evidence="6">
        <text>P(1),P(4)-bis(5'-adenosyl) tetraphosphate + H2O = 2 ADP + 2 H(+)</text>
        <dbReference type="Rhea" id="RHEA:24252"/>
        <dbReference type="ChEBI" id="CHEBI:15377"/>
        <dbReference type="ChEBI" id="CHEBI:15378"/>
        <dbReference type="ChEBI" id="CHEBI:58141"/>
        <dbReference type="ChEBI" id="CHEBI:456216"/>
        <dbReference type="EC" id="3.6.1.41"/>
    </reaction>
</comment>
<evidence type="ECO:0000256" key="2">
    <source>
        <dbReference type="ARBA" id="ARBA00022723"/>
    </source>
</evidence>
<dbReference type="Pfam" id="PF01966">
    <property type="entry name" value="HD"/>
    <property type="match status" value="1"/>
</dbReference>
<keyword evidence="4 8" id="KW-0378">Hydrolase</keyword>
<evidence type="ECO:0000256" key="4">
    <source>
        <dbReference type="ARBA" id="ARBA00022801"/>
    </source>
</evidence>
<dbReference type="AlphaFoldDB" id="A0A316A3T6"/>
<dbReference type="SUPFAM" id="SSF109604">
    <property type="entry name" value="HD-domain/PDEase-like"/>
    <property type="match status" value="1"/>
</dbReference>
<dbReference type="PANTHER" id="PTHR35795:SF1">
    <property type="entry name" value="BIS(5'-NUCLEOSYL)-TETRAPHOSPHATASE, SYMMETRICAL"/>
    <property type="match status" value="1"/>
</dbReference>
<proteinExistence type="predicted"/>
<evidence type="ECO:0000259" key="7">
    <source>
        <dbReference type="PROSITE" id="PS51831"/>
    </source>
</evidence>
<evidence type="ECO:0000313" key="9">
    <source>
        <dbReference type="Proteomes" id="UP000254051"/>
    </source>
</evidence>
<sequence>MTDIAGIQRKLEKRLKPERYKHTVGVMYTAASLSMCHGGEISKAMLAGLLHDCGKFCSVKEQINLCRKYGIILTDSELKMPALIHAKLGAYLAEHEYNIKEADILSAVTYHTTGRPGMTLLEKIIYIADYIEPGRQEIPVLRQVRHAAFSNLDKAVALSAGSTISYLENAGRKIDSMTVRTYDYYHIKK</sequence>
<dbReference type="EMBL" id="UHJJ01000001">
    <property type="protein sequence ID" value="SUQ12613.1"/>
    <property type="molecule type" value="Genomic_DNA"/>
</dbReference>
<dbReference type="InterPro" id="IPR051094">
    <property type="entry name" value="Diverse_Catalytic_Enzymes"/>
</dbReference>
<gene>
    <name evidence="8" type="ORF">SAMN05216529_101510</name>
</gene>
<dbReference type="GO" id="GO:0008803">
    <property type="term" value="F:bis(5'-nucleosyl)-tetraphosphatase (symmetrical) activity"/>
    <property type="evidence" value="ECO:0007669"/>
    <property type="project" value="UniProtKB-EC"/>
</dbReference>
<dbReference type="Proteomes" id="UP000254051">
    <property type="component" value="Unassembled WGS sequence"/>
</dbReference>
<dbReference type="PROSITE" id="PS51831">
    <property type="entry name" value="HD"/>
    <property type="match status" value="1"/>
</dbReference>
<keyword evidence="5" id="KW-0408">Iron</keyword>